<comment type="caution">
    <text evidence="3">The sequence shown here is derived from an EMBL/GenBank/DDBJ whole genome shotgun (WGS) entry which is preliminary data.</text>
</comment>
<feature type="coiled-coil region" evidence="1">
    <location>
        <begin position="513"/>
        <end position="540"/>
    </location>
</feature>
<dbReference type="AlphaFoldDB" id="A0AAE1QZQ9"/>
<dbReference type="Proteomes" id="UP001291623">
    <property type="component" value="Unassembled WGS sequence"/>
</dbReference>
<reference evidence="3" key="1">
    <citation type="submission" date="2023-12" db="EMBL/GenBank/DDBJ databases">
        <title>Genome assembly of Anisodus tanguticus.</title>
        <authorList>
            <person name="Wang Y.-J."/>
        </authorList>
    </citation>
    <scope>NUCLEOTIDE SEQUENCE</scope>
    <source>
        <strain evidence="3">KB-2021</strain>
        <tissue evidence="3">Leaf</tissue>
    </source>
</reference>
<name>A0AAE1QZQ9_9SOLA</name>
<evidence type="ECO:0000256" key="1">
    <source>
        <dbReference type="SAM" id="Coils"/>
    </source>
</evidence>
<feature type="region of interest" description="Disordered" evidence="2">
    <location>
        <begin position="560"/>
        <end position="599"/>
    </location>
</feature>
<sequence length="599" mass="66997">MWPALVVAAAAAGSGFIAKKIFNQNATQPTSDSTQGNIKCDKPNGPDWFNTPFQHNDSSFTSNFEKHSDPDGFNIPFQCKDSSFTSNCDKHSDPDGFNTCFQCKDSSFTSNCDKPSDPEGFNTCFQDSSFISNYDKLNDPEGIITPFQHKDSSFTSNFDKLSDPKGFITYFQQKDSSFTSNCDKLSDPDGFITYFQQKDSSFISNCDKLNDPEGINTCFQQKDSTFACDFGCSIQENSEGLSDGSIFRFSSASGTEMGSRNLRKANVEVSRKTKGNSMECKRNNCGGKLRKKCKNVRGDEKEWFRLNGKRFYVCLKKRRTNKVPSGKCDSCASKGNSFFGYGLGIGMMCMMSAGKSEIKKLNTTMDETAKAVEELKVELSRRKVPHDLHASKNKDEIDEKNDRECRIRAIAESSNENRNIYSEEGECGSSAITEEPQPEVMEVDQLEAELESESQKLPWCATEDMDLNGGRDPCKDDFLEKEFNQADDHNAETCQHSGVLPSELDQKLCHLLIEQQESQIVELESELRQTHSKLHEKEAELQALKDCVRCLTEFSLGNTSDEEIDGKMEDELSGGGDQEKKIGHESGKSIVGMKRSMNF</sequence>
<dbReference type="GO" id="GO:0008356">
    <property type="term" value="P:asymmetric cell division"/>
    <property type="evidence" value="ECO:0007669"/>
    <property type="project" value="InterPro"/>
</dbReference>
<evidence type="ECO:0000313" key="4">
    <source>
        <dbReference type="Proteomes" id="UP001291623"/>
    </source>
</evidence>
<accession>A0AAE1QZQ9</accession>
<keyword evidence="1" id="KW-0175">Coiled coil</keyword>
<organism evidence="3 4">
    <name type="scientific">Anisodus tanguticus</name>
    <dbReference type="NCBI Taxonomy" id="243964"/>
    <lineage>
        <taxon>Eukaryota</taxon>
        <taxon>Viridiplantae</taxon>
        <taxon>Streptophyta</taxon>
        <taxon>Embryophyta</taxon>
        <taxon>Tracheophyta</taxon>
        <taxon>Spermatophyta</taxon>
        <taxon>Magnoliopsida</taxon>
        <taxon>eudicotyledons</taxon>
        <taxon>Gunneridae</taxon>
        <taxon>Pentapetalae</taxon>
        <taxon>asterids</taxon>
        <taxon>lamiids</taxon>
        <taxon>Solanales</taxon>
        <taxon>Solanaceae</taxon>
        <taxon>Solanoideae</taxon>
        <taxon>Hyoscyameae</taxon>
        <taxon>Anisodus</taxon>
    </lineage>
</organism>
<keyword evidence="4" id="KW-1185">Reference proteome</keyword>
<protein>
    <submittedName>
        <fullName evidence="3">Uncharacterized protein</fullName>
    </submittedName>
</protein>
<dbReference type="EMBL" id="JAVYJV010000021">
    <property type="protein sequence ID" value="KAK4342989.1"/>
    <property type="molecule type" value="Genomic_DNA"/>
</dbReference>
<evidence type="ECO:0000313" key="3">
    <source>
        <dbReference type="EMBL" id="KAK4342989.1"/>
    </source>
</evidence>
<proteinExistence type="predicted"/>
<dbReference type="PANTHER" id="PTHR33476">
    <property type="entry name" value="EMB|CAB62613.1"/>
    <property type="match status" value="1"/>
</dbReference>
<dbReference type="InterPro" id="IPR040348">
    <property type="entry name" value="POLAR-like"/>
</dbReference>
<evidence type="ECO:0000256" key="2">
    <source>
        <dbReference type="SAM" id="MobiDB-lite"/>
    </source>
</evidence>
<dbReference type="PANTHER" id="PTHR33476:SF4">
    <property type="entry name" value="POLAR LOCALIZATION DURING ASYMMETRIC DIVISION AND PROTEIN"/>
    <property type="match status" value="1"/>
</dbReference>
<feature type="compositionally biased region" description="Basic and acidic residues" evidence="2">
    <location>
        <begin position="577"/>
        <end position="587"/>
    </location>
</feature>
<gene>
    <name evidence="3" type="ORF">RND71_038805</name>
</gene>